<dbReference type="EMBL" id="ACRN01000015">
    <property type="protein sequence ID" value="EHM87283.1"/>
    <property type="molecule type" value="Genomic_DNA"/>
</dbReference>
<evidence type="ECO:0000259" key="9">
    <source>
        <dbReference type="PROSITE" id="PS50893"/>
    </source>
</evidence>
<keyword evidence="2 8" id="KW-0812">Transmembrane</keyword>
<feature type="transmembrane region" description="Helical" evidence="8">
    <location>
        <begin position="320"/>
        <end position="343"/>
    </location>
</feature>
<comment type="subcellular location">
    <subcellularLocation>
        <location evidence="1">Membrane</location>
        <topology evidence="1">Multi-pass membrane protein</topology>
    </subcellularLocation>
</comment>
<dbReference type="GO" id="GO:0016887">
    <property type="term" value="F:ATP hydrolysis activity"/>
    <property type="evidence" value="ECO:0007669"/>
    <property type="project" value="InterPro"/>
</dbReference>
<evidence type="ECO:0000313" key="12">
    <source>
        <dbReference type="Proteomes" id="UP000003822"/>
    </source>
</evidence>
<dbReference type="Pfam" id="PF00005">
    <property type="entry name" value="ABC_tran"/>
    <property type="match status" value="1"/>
</dbReference>
<dbReference type="GO" id="GO:0140359">
    <property type="term" value="F:ABC-type transporter activity"/>
    <property type="evidence" value="ECO:0007669"/>
    <property type="project" value="InterPro"/>
</dbReference>
<gene>
    <name evidence="11" type="ORF">HMPREF0045_01662</name>
</gene>
<organism evidence="11 12">
    <name type="scientific">Actinomyces graevenitzii C83</name>
    <dbReference type="NCBI Taxonomy" id="435830"/>
    <lineage>
        <taxon>Bacteria</taxon>
        <taxon>Bacillati</taxon>
        <taxon>Actinomycetota</taxon>
        <taxon>Actinomycetes</taxon>
        <taxon>Actinomycetales</taxon>
        <taxon>Actinomycetaceae</taxon>
        <taxon>Actinomyces</taxon>
    </lineage>
</organism>
<dbReference type="PANTHER" id="PTHR43582:SF2">
    <property type="entry name" value="LINEARMYCIN RESISTANCE ATP-BINDING PROTEIN LNRL"/>
    <property type="match status" value="1"/>
</dbReference>
<dbReference type="Pfam" id="PF12698">
    <property type="entry name" value="ABC2_membrane_3"/>
    <property type="match status" value="1"/>
</dbReference>
<dbReference type="HOGENOM" id="CLU_497520_0_0_11"/>
<dbReference type="PROSITE" id="PS51012">
    <property type="entry name" value="ABC_TM2"/>
    <property type="match status" value="1"/>
</dbReference>
<proteinExistence type="predicted"/>
<dbReference type="Proteomes" id="UP000003822">
    <property type="component" value="Unassembled WGS sequence"/>
</dbReference>
<feature type="domain" description="ABC transporter" evidence="9">
    <location>
        <begin position="8"/>
        <end position="236"/>
    </location>
</feature>
<evidence type="ECO:0000313" key="11">
    <source>
        <dbReference type="EMBL" id="EHM87283.1"/>
    </source>
</evidence>
<feature type="region of interest" description="Disordered" evidence="7">
    <location>
        <begin position="257"/>
        <end position="290"/>
    </location>
</feature>
<evidence type="ECO:0000256" key="3">
    <source>
        <dbReference type="ARBA" id="ARBA00022741"/>
    </source>
</evidence>
<dbReference type="STRING" id="435830.HMPREF0045_01662"/>
<dbReference type="eggNOG" id="COG1131">
    <property type="taxonomic scope" value="Bacteria"/>
</dbReference>
<dbReference type="InterPro" id="IPR003439">
    <property type="entry name" value="ABC_transporter-like_ATP-bd"/>
</dbReference>
<feature type="compositionally biased region" description="Basic residues" evidence="7">
    <location>
        <begin position="270"/>
        <end position="290"/>
    </location>
</feature>
<evidence type="ECO:0000256" key="1">
    <source>
        <dbReference type="ARBA" id="ARBA00004141"/>
    </source>
</evidence>
<keyword evidence="3" id="KW-0547">Nucleotide-binding</keyword>
<dbReference type="SMART" id="SM00382">
    <property type="entry name" value="AAA"/>
    <property type="match status" value="1"/>
</dbReference>
<evidence type="ECO:0000259" key="10">
    <source>
        <dbReference type="PROSITE" id="PS51012"/>
    </source>
</evidence>
<dbReference type="InterPro" id="IPR013525">
    <property type="entry name" value="ABC2_TM"/>
</dbReference>
<dbReference type="PATRIC" id="fig|435830.3.peg.1595"/>
<reference evidence="11 12" key="1">
    <citation type="submission" date="2011-10" db="EMBL/GenBank/DDBJ databases">
        <title>The Genome Sequence of Actinomyces graevenitzii C83.</title>
        <authorList>
            <consortium name="The Broad Institute Genome Sequencing Platform"/>
            <consortium name="The Broad Institute Genome Sequencing Center for Infectious Disease"/>
            <person name="Earl A."/>
            <person name="Ward D."/>
            <person name="Feldgarden M."/>
            <person name="Gevers D."/>
            <person name="Sibley C.D."/>
            <person name="Field T.R."/>
            <person name="Grinwis M."/>
            <person name="Eshaghurshan C.S."/>
            <person name="Surette M.G."/>
            <person name="Young S.K."/>
            <person name="Zeng Q."/>
            <person name="Gargeya S."/>
            <person name="Fitzgerald M."/>
            <person name="Haas B."/>
            <person name="Abouelleil A."/>
            <person name="Alvarado L."/>
            <person name="Arachchi H.M."/>
            <person name="Berlin A."/>
            <person name="Brown A."/>
            <person name="Chapman S.B."/>
            <person name="Chen Z."/>
            <person name="Dunbar C."/>
            <person name="Freedman E."/>
            <person name="Gearin G."/>
            <person name="Goldberg J."/>
            <person name="Griggs A."/>
            <person name="Gujja S."/>
            <person name="Heiman D."/>
            <person name="Howarth C."/>
            <person name="Larson L."/>
            <person name="Lui A."/>
            <person name="MacDonald P.J.P."/>
            <person name="Montmayeur A."/>
            <person name="Murphy C."/>
            <person name="Neiman D."/>
            <person name="Pearson M."/>
            <person name="Priest M."/>
            <person name="Roberts A."/>
            <person name="Saif S."/>
            <person name="Shea T."/>
            <person name="Shenoy N."/>
            <person name="Sisk P."/>
            <person name="Stolte C."/>
            <person name="Sykes S."/>
            <person name="Wortman J."/>
            <person name="Nusbaum C."/>
            <person name="Birren B."/>
        </authorList>
    </citation>
    <scope>NUCLEOTIDE SEQUENCE [LARGE SCALE GENOMIC DNA]</scope>
    <source>
        <strain evidence="11 12">C83</strain>
    </source>
</reference>
<dbReference type="AlphaFoldDB" id="G9PHD4"/>
<dbReference type="SUPFAM" id="SSF52540">
    <property type="entry name" value="P-loop containing nucleoside triphosphate hydrolases"/>
    <property type="match status" value="1"/>
</dbReference>
<dbReference type="PANTHER" id="PTHR43582">
    <property type="entry name" value="LINEARMYCIN RESISTANCE ATP-BINDING PROTEIN LNRL"/>
    <property type="match status" value="1"/>
</dbReference>
<keyword evidence="12" id="KW-1185">Reference proteome</keyword>
<feature type="transmembrane region" description="Helical" evidence="8">
    <location>
        <begin position="403"/>
        <end position="426"/>
    </location>
</feature>
<evidence type="ECO:0000256" key="6">
    <source>
        <dbReference type="ARBA" id="ARBA00023136"/>
    </source>
</evidence>
<dbReference type="InterPro" id="IPR047817">
    <property type="entry name" value="ABC2_TM_bact-type"/>
</dbReference>
<dbReference type="eggNOG" id="COG0842">
    <property type="taxonomic scope" value="Bacteria"/>
</dbReference>
<dbReference type="Gene3D" id="3.40.50.300">
    <property type="entry name" value="P-loop containing nucleotide triphosphate hydrolases"/>
    <property type="match status" value="1"/>
</dbReference>
<comment type="caution">
    <text evidence="11">The sequence shown here is derived from an EMBL/GenBank/DDBJ whole genome shotgun (WGS) entry which is preliminary data.</text>
</comment>
<keyword evidence="4" id="KW-0067">ATP-binding</keyword>
<evidence type="ECO:0000256" key="2">
    <source>
        <dbReference type="ARBA" id="ARBA00022692"/>
    </source>
</evidence>
<protein>
    <submittedName>
        <fullName evidence="11">Uncharacterized protein</fullName>
    </submittedName>
</protein>
<evidence type="ECO:0000256" key="7">
    <source>
        <dbReference type="SAM" id="MobiDB-lite"/>
    </source>
</evidence>
<sequence>MNTTPPALLARDIHKTYGSNQVLRGVSLRVEPGQILGLLGRNGAGKSTFITIACSLRRADSGSVTICGVDPTQNNVGELIGYAPQELGIYPDLTVAQNLGYFGRLHGLGRRAAKARSEEVMEMLGLTGKANQSAKHLSGGQQRRLHAGMAIMHRPKLIFMDEPTVGADVEARSQILDTVRQLAAQGAAVVYTSHYLAEFEELGADVAVLNQGRLVAQGSLEQIVATYGQVPVQVHVPQADLHSAYLQILKESDAEDLAPAPAPQASAPPRLRKAPQPHPRPHRKTPPRRVKMKPLKQLKQLSAVAGLNLRLQLRDPAPTLVLTVIPLVLIPFMMPAFKAMLLSDGYRGVSGAEQAVPSIAVLFSFLAVQNIIDSFFNERSWGTWQRLEASPLSRPTVLTGKALVAYIIQSAQILVVLSLGAIIFGFDPKGSLLALLATLLSFSAVLAALGVAIALWTHSRDTALSLSNIVGMLAAGIGGAFCTVSSFPDWAQDAARVSPAYWAIDAIHKVSLDGQGFADIWPSLAVLWGFFAAIAALALVQFRYRQE</sequence>
<keyword evidence="5 8" id="KW-1133">Transmembrane helix</keyword>
<dbReference type="InterPro" id="IPR003593">
    <property type="entry name" value="AAA+_ATPase"/>
</dbReference>
<evidence type="ECO:0000256" key="8">
    <source>
        <dbReference type="SAM" id="Phobius"/>
    </source>
</evidence>
<evidence type="ECO:0000256" key="5">
    <source>
        <dbReference type="ARBA" id="ARBA00022989"/>
    </source>
</evidence>
<keyword evidence="6 8" id="KW-0472">Membrane</keyword>
<dbReference type="InterPro" id="IPR027417">
    <property type="entry name" value="P-loop_NTPase"/>
</dbReference>
<feature type="transmembrane region" description="Helical" evidence="8">
    <location>
        <begin position="432"/>
        <end position="457"/>
    </location>
</feature>
<feature type="transmembrane region" description="Helical" evidence="8">
    <location>
        <begin position="520"/>
        <end position="540"/>
    </location>
</feature>
<dbReference type="GO" id="GO:0005524">
    <property type="term" value="F:ATP binding"/>
    <property type="evidence" value="ECO:0007669"/>
    <property type="project" value="UniProtKB-KW"/>
</dbReference>
<dbReference type="GO" id="GO:0016020">
    <property type="term" value="C:membrane"/>
    <property type="evidence" value="ECO:0007669"/>
    <property type="project" value="UniProtKB-SubCell"/>
</dbReference>
<feature type="domain" description="ABC transmembrane type-2" evidence="10">
    <location>
        <begin position="317"/>
        <end position="545"/>
    </location>
</feature>
<feature type="transmembrane region" description="Helical" evidence="8">
    <location>
        <begin position="469"/>
        <end position="487"/>
    </location>
</feature>
<dbReference type="PROSITE" id="PS50893">
    <property type="entry name" value="ABC_TRANSPORTER_2"/>
    <property type="match status" value="1"/>
</dbReference>
<name>G9PHD4_9ACTO</name>
<evidence type="ECO:0000256" key="4">
    <source>
        <dbReference type="ARBA" id="ARBA00022840"/>
    </source>
</evidence>
<accession>G9PHD4</accession>